<accession>A0A8S5P7R0</accession>
<dbReference type="PANTHER" id="PTHR46797:SF1">
    <property type="entry name" value="METHYLPHOSPHONATE SYNTHASE"/>
    <property type="match status" value="1"/>
</dbReference>
<evidence type="ECO:0000259" key="2">
    <source>
        <dbReference type="PROSITE" id="PS50943"/>
    </source>
</evidence>
<feature type="domain" description="HTH cro/C1-type" evidence="2">
    <location>
        <begin position="131"/>
        <end position="161"/>
    </location>
</feature>
<dbReference type="Gene3D" id="1.10.260.40">
    <property type="entry name" value="lambda repressor-like DNA-binding domains"/>
    <property type="match status" value="3"/>
</dbReference>
<feature type="domain" description="HTH cro/C1-type" evidence="2">
    <location>
        <begin position="64"/>
        <end position="118"/>
    </location>
</feature>
<keyword evidence="1" id="KW-0238">DNA-binding</keyword>
<dbReference type="EMBL" id="BK015348">
    <property type="protein sequence ID" value="DAE02629.1"/>
    <property type="molecule type" value="Genomic_DNA"/>
</dbReference>
<dbReference type="InterPro" id="IPR050807">
    <property type="entry name" value="TransReg_Diox_bact_type"/>
</dbReference>
<dbReference type="SUPFAM" id="SSF47413">
    <property type="entry name" value="lambda repressor-like DNA-binding domains"/>
    <property type="match status" value="3"/>
</dbReference>
<name>A0A8S5P7R0_9CAUD</name>
<dbReference type="Pfam" id="PF01381">
    <property type="entry name" value="HTH_3"/>
    <property type="match status" value="3"/>
</dbReference>
<dbReference type="SMART" id="SM00530">
    <property type="entry name" value="HTH_XRE"/>
    <property type="match status" value="3"/>
</dbReference>
<proteinExistence type="predicted"/>
<evidence type="ECO:0000313" key="3">
    <source>
        <dbReference type="EMBL" id="DAE02629.1"/>
    </source>
</evidence>
<dbReference type="PANTHER" id="PTHR46797">
    <property type="entry name" value="HTH-TYPE TRANSCRIPTIONAL REGULATOR"/>
    <property type="match status" value="1"/>
</dbReference>
<sequence>MEFIGDRIKRFRKENGLTQVQFAKMAGVSVYYLTRWEARWAAPNAEQMKKIQKALGESKTAHNIIRARSNADVSQEELAEESGLSLSEIANIECAAIMPTKDQISKIAQALGVDPSQLTGKKKAVCLHEKLKEYREENNLSQKKFAKMLGISTGHLGKIETASFPHQQRYLKEWRR</sequence>
<dbReference type="InterPro" id="IPR010982">
    <property type="entry name" value="Lambda_DNA-bd_dom_sf"/>
</dbReference>
<dbReference type="GO" id="GO:0003677">
    <property type="term" value="F:DNA binding"/>
    <property type="evidence" value="ECO:0007669"/>
    <property type="project" value="UniProtKB-KW"/>
</dbReference>
<dbReference type="CDD" id="cd00093">
    <property type="entry name" value="HTH_XRE"/>
    <property type="match status" value="3"/>
</dbReference>
<dbReference type="PROSITE" id="PS50943">
    <property type="entry name" value="HTH_CROC1"/>
    <property type="match status" value="3"/>
</dbReference>
<protein>
    <submittedName>
        <fullName evidence="3">Repressor protein CI</fullName>
    </submittedName>
</protein>
<feature type="domain" description="HTH cro/C1-type" evidence="2">
    <location>
        <begin position="8"/>
        <end position="62"/>
    </location>
</feature>
<dbReference type="GO" id="GO:0003700">
    <property type="term" value="F:DNA-binding transcription factor activity"/>
    <property type="evidence" value="ECO:0007669"/>
    <property type="project" value="TreeGrafter"/>
</dbReference>
<reference evidence="3" key="1">
    <citation type="journal article" date="2021" name="Proc. Natl. Acad. Sci. U.S.A.">
        <title>A Catalog of Tens of Thousands of Viruses from Human Metagenomes Reveals Hidden Associations with Chronic Diseases.</title>
        <authorList>
            <person name="Tisza M.J."/>
            <person name="Buck C.B."/>
        </authorList>
    </citation>
    <scope>NUCLEOTIDE SEQUENCE</scope>
    <source>
        <strain evidence="3">CtTwu10</strain>
    </source>
</reference>
<organism evidence="3">
    <name type="scientific">Siphoviridae sp. ctTwu10</name>
    <dbReference type="NCBI Taxonomy" id="2825525"/>
    <lineage>
        <taxon>Viruses</taxon>
        <taxon>Duplodnaviria</taxon>
        <taxon>Heunggongvirae</taxon>
        <taxon>Uroviricota</taxon>
        <taxon>Caudoviricetes</taxon>
    </lineage>
</organism>
<dbReference type="InterPro" id="IPR001387">
    <property type="entry name" value="Cro/C1-type_HTH"/>
</dbReference>
<evidence type="ECO:0000256" key="1">
    <source>
        <dbReference type="ARBA" id="ARBA00023125"/>
    </source>
</evidence>